<evidence type="ECO:0000256" key="1">
    <source>
        <dbReference type="ARBA" id="ARBA00022527"/>
    </source>
</evidence>
<keyword evidence="1" id="KW-0418">Kinase</keyword>
<comment type="caution">
    <text evidence="3">The sequence shown here is derived from an EMBL/GenBank/DDBJ whole genome shotgun (WGS) entry which is preliminary data.</text>
</comment>
<proteinExistence type="predicted"/>
<dbReference type="Proteomes" id="UP001501742">
    <property type="component" value="Unassembled WGS sequence"/>
</dbReference>
<dbReference type="Gene3D" id="3.30.565.10">
    <property type="entry name" value="Histidine kinase-like ATPase, C-terminal domain"/>
    <property type="match status" value="1"/>
</dbReference>
<evidence type="ECO:0000259" key="2">
    <source>
        <dbReference type="Pfam" id="PF13581"/>
    </source>
</evidence>
<dbReference type="CDD" id="cd16936">
    <property type="entry name" value="HATPase_RsbW-like"/>
    <property type="match status" value="1"/>
</dbReference>
<keyword evidence="1" id="KW-0808">Transferase</keyword>
<evidence type="ECO:0000313" key="4">
    <source>
        <dbReference type="Proteomes" id="UP001501742"/>
    </source>
</evidence>
<sequence length="136" mass="14831">MSTHASIDVPAVPASLDTVQDTFAAWWDGQGIDDPTMRFRLETALVEVAANVIEHTRRSDPHEGRRFVLDLTAHDTELVAVLSDNGMPVDIDLGAVTMADPEDEGGRGLALAIAALDRLEHHHEGGRNVWVLVCDR</sequence>
<reference evidence="4" key="1">
    <citation type="journal article" date="2019" name="Int. J. Syst. Evol. Microbiol.">
        <title>The Global Catalogue of Microorganisms (GCM) 10K type strain sequencing project: providing services to taxonomists for standard genome sequencing and annotation.</title>
        <authorList>
            <consortium name="The Broad Institute Genomics Platform"/>
            <consortium name="The Broad Institute Genome Sequencing Center for Infectious Disease"/>
            <person name="Wu L."/>
            <person name="Ma J."/>
        </authorList>
    </citation>
    <scope>NUCLEOTIDE SEQUENCE [LARGE SCALE GENOMIC DNA]</scope>
    <source>
        <strain evidence="4">JCM 12140</strain>
    </source>
</reference>
<keyword evidence="4" id="KW-1185">Reference proteome</keyword>
<dbReference type="PANTHER" id="PTHR35526">
    <property type="entry name" value="ANTI-SIGMA-F FACTOR RSBW-RELATED"/>
    <property type="match status" value="1"/>
</dbReference>
<organism evidence="3 4">
    <name type="scientific">Curtobacterium herbarum</name>
    <dbReference type="NCBI Taxonomy" id="150122"/>
    <lineage>
        <taxon>Bacteria</taxon>
        <taxon>Bacillati</taxon>
        <taxon>Actinomycetota</taxon>
        <taxon>Actinomycetes</taxon>
        <taxon>Micrococcales</taxon>
        <taxon>Microbacteriaceae</taxon>
        <taxon>Curtobacterium</taxon>
    </lineage>
</organism>
<evidence type="ECO:0000313" key="3">
    <source>
        <dbReference type="EMBL" id="GAA1492003.1"/>
    </source>
</evidence>
<dbReference type="InterPro" id="IPR036890">
    <property type="entry name" value="HATPase_C_sf"/>
</dbReference>
<dbReference type="SUPFAM" id="SSF55874">
    <property type="entry name" value="ATPase domain of HSP90 chaperone/DNA topoisomerase II/histidine kinase"/>
    <property type="match status" value="1"/>
</dbReference>
<name>A0ABP4K2Q6_9MICO</name>
<dbReference type="Pfam" id="PF13581">
    <property type="entry name" value="HATPase_c_2"/>
    <property type="match status" value="1"/>
</dbReference>
<protein>
    <recommendedName>
        <fullName evidence="2">Histidine kinase/HSP90-like ATPase domain-containing protein</fullName>
    </recommendedName>
</protein>
<dbReference type="RefSeq" id="WP_204609175.1">
    <property type="nucleotide sequence ID" value="NZ_BAAAJX010000002.1"/>
</dbReference>
<feature type="domain" description="Histidine kinase/HSP90-like ATPase" evidence="2">
    <location>
        <begin position="9"/>
        <end position="129"/>
    </location>
</feature>
<dbReference type="PANTHER" id="PTHR35526:SF3">
    <property type="entry name" value="ANTI-SIGMA-F FACTOR RSBW"/>
    <property type="match status" value="1"/>
</dbReference>
<gene>
    <name evidence="3" type="ORF">GCM10009627_03490</name>
</gene>
<keyword evidence="1" id="KW-0723">Serine/threonine-protein kinase</keyword>
<accession>A0ABP4K2Q6</accession>
<dbReference type="InterPro" id="IPR050267">
    <property type="entry name" value="Anti-sigma-factor_SerPK"/>
</dbReference>
<dbReference type="EMBL" id="BAAAJX010000002">
    <property type="protein sequence ID" value="GAA1492003.1"/>
    <property type="molecule type" value="Genomic_DNA"/>
</dbReference>
<dbReference type="InterPro" id="IPR003594">
    <property type="entry name" value="HATPase_dom"/>
</dbReference>